<dbReference type="EC" id="2.7.2.1" evidence="9"/>
<comment type="pathway">
    <text evidence="9">Metabolic intermediate biosynthesis; acetyl-CoA biosynthesis; acetyl-CoA from acetate: step 1/2.</text>
</comment>
<evidence type="ECO:0000256" key="2">
    <source>
        <dbReference type="ARBA" id="ARBA00022490"/>
    </source>
</evidence>
<evidence type="ECO:0000256" key="1">
    <source>
        <dbReference type="ARBA" id="ARBA00008748"/>
    </source>
</evidence>
<dbReference type="InterPro" id="IPR000890">
    <property type="entry name" value="Aliphatic_acid_kin_short-chain"/>
</dbReference>
<dbReference type="InterPro" id="IPR043129">
    <property type="entry name" value="ATPase_NBD"/>
</dbReference>
<evidence type="ECO:0000313" key="11">
    <source>
        <dbReference type="EMBL" id="MFC3938317.1"/>
    </source>
</evidence>
<proteinExistence type="inferred from homology"/>
<dbReference type="PANTHER" id="PTHR21060:SF21">
    <property type="entry name" value="ACETATE KINASE"/>
    <property type="match status" value="1"/>
</dbReference>
<feature type="site" description="Transition state stabilizer" evidence="9">
    <location>
        <position position="233"/>
    </location>
</feature>
<evidence type="ECO:0000256" key="10">
    <source>
        <dbReference type="RuleBase" id="RU003835"/>
    </source>
</evidence>
<feature type="active site" description="Proton donor/acceptor" evidence="9">
    <location>
        <position position="142"/>
    </location>
</feature>
<keyword evidence="4 9" id="KW-0479">Metal-binding</keyword>
<keyword evidence="6 9" id="KW-0418">Kinase</keyword>
<evidence type="ECO:0000256" key="5">
    <source>
        <dbReference type="ARBA" id="ARBA00022741"/>
    </source>
</evidence>
<name>A0ABV8DJ87_9BURK</name>
<evidence type="ECO:0000256" key="8">
    <source>
        <dbReference type="ARBA" id="ARBA00022842"/>
    </source>
</evidence>
<dbReference type="PROSITE" id="PS01076">
    <property type="entry name" value="ACETATE_KINASE_2"/>
    <property type="match status" value="1"/>
</dbReference>
<keyword evidence="12" id="KW-1185">Reference proteome</keyword>
<reference evidence="12" key="1">
    <citation type="journal article" date="2019" name="Int. J. Syst. Evol. Microbiol.">
        <title>The Global Catalogue of Microorganisms (GCM) 10K type strain sequencing project: providing services to taxonomists for standard genome sequencing and annotation.</title>
        <authorList>
            <consortium name="The Broad Institute Genomics Platform"/>
            <consortium name="The Broad Institute Genome Sequencing Center for Infectious Disease"/>
            <person name="Wu L."/>
            <person name="Ma J."/>
        </authorList>
    </citation>
    <scope>NUCLEOTIDE SEQUENCE [LARGE SCALE GENOMIC DNA]</scope>
    <source>
        <strain evidence="12">CCUG 2113</strain>
    </source>
</reference>
<keyword evidence="2 9" id="KW-0963">Cytoplasm</keyword>
<dbReference type="Pfam" id="PF00871">
    <property type="entry name" value="Acetate_kinase"/>
    <property type="match status" value="1"/>
</dbReference>
<feature type="site" description="Transition state stabilizer" evidence="9">
    <location>
        <position position="173"/>
    </location>
</feature>
<dbReference type="Proteomes" id="UP001595693">
    <property type="component" value="Unassembled WGS sequence"/>
</dbReference>
<comment type="subcellular location">
    <subcellularLocation>
        <location evidence="9">Cytoplasm</location>
    </subcellularLocation>
</comment>
<comment type="similarity">
    <text evidence="1 9 10">Belongs to the acetokinase family.</text>
</comment>
<comment type="caution">
    <text evidence="11">The sequence shown here is derived from an EMBL/GenBank/DDBJ whole genome shotgun (WGS) entry which is preliminary data.</text>
</comment>
<dbReference type="InterPro" id="IPR004372">
    <property type="entry name" value="Ac/propionate_kinase"/>
</dbReference>
<feature type="binding site" evidence="9">
    <location>
        <position position="373"/>
    </location>
    <ligand>
        <name>Mg(2+)</name>
        <dbReference type="ChEBI" id="CHEBI:18420"/>
    </ligand>
</feature>
<evidence type="ECO:0000256" key="6">
    <source>
        <dbReference type="ARBA" id="ARBA00022777"/>
    </source>
</evidence>
<dbReference type="Gene3D" id="3.30.420.40">
    <property type="match status" value="2"/>
</dbReference>
<gene>
    <name evidence="9" type="primary">ackA</name>
    <name evidence="11" type="ORF">ACFOW3_27220</name>
</gene>
<comment type="caution">
    <text evidence="9">Lacks conserved residue(s) required for the propagation of feature annotation.</text>
</comment>
<organism evidence="11 12">
    <name type="scientific">Acidovorax facilis</name>
    <dbReference type="NCBI Taxonomy" id="12917"/>
    <lineage>
        <taxon>Bacteria</taxon>
        <taxon>Pseudomonadati</taxon>
        <taxon>Pseudomonadota</taxon>
        <taxon>Betaproteobacteria</taxon>
        <taxon>Burkholderiales</taxon>
        <taxon>Comamonadaceae</taxon>
        <taxon>Acidovorax</taxon>
    </lineage>
</organism>
<sequence>MTLLALNAGSTSTKLALYERDLHQLWSASVSGLASPNARLLTREPGGDADTQELGPLQFRSATELLLGELALRWPTLQIEAVGHRVVHGGDLPVDSVTIDAPTLAAITHWSSLAPLHQHLNVAAINAARQAFPGALHVACFDTGFHRTLPARASLVAVPERFRSLGVRRYGFHGLSYESVLQQLAASGEPVFSERVIAAHLGGGSSLCAIAQGRSVETSMGVTPLSGVPMTTRCGDLDPGALLFLLQSGETDVRQLQAALYEESGLKALTGTSGDMKLLLDISAHSSEARKAVDYFCYQVRRHMGALAAAMEGVDRIVFTGGIGANAAFVRQAVCDGLRFLGVELDAKANLANASSVHTSHSGIKVNVLETDEESILARKAAAHVDGSGGH</sequence>
<keyword evidence="8 9" id="KW-0460">Magnesium</keyword>
<dbReference type="HAMAP" id="MF_00020">
    <property type="entry name" value="Acetate_kinase"/>
    <property type="match status" value="1"/>
</dbReference>
<keyword evidence="3 9" id="KW-0808">Transferase</keyword>
<comment type="function">
    <text evidence="9">Catalyzes the formation of acetyl phosphate from acetate and ATP. Can also catalyze the reverse reaction.</text>
</comment>
<evidence type="ECO:0000256" key="7">
    <source>
        <dbReference type="ARBA" id="ARBA00022840"/>
    </source>
</evidence>
<keyword evidence="5 9" id="KW-0547">Nucleotide-binding</keyword>
<accession>A0ABV8DJ87</accession>
<dbReference type="NCBIfam" id="TIGR00016">
    <property type="entry name" value="ackA"/>
    <property type="match status" value="1"/>
</dbReference>
<feature type="binding site" evidence="9">
    <location>
        <position position="14"/>
    </location>
    <ligand>
        <name>ATP</name>
        <dbReference type="ChEBI" id="CHEBI:30616"/>
    </ligand>
</feature>
<dbReference type="PRINTS" id="PR00471">
    <property type="entry name" value="ACETATEKNASE"/>
</dbReference>
<dbReference type="SUPFAM" id="SSF53067">
    <property type="entry name" value="Actin-like ATPase domain"/>
    <property type="match status" value="2"/>
</dbReference>
<dbReference type="PIRSF" id="PIRSF000722">
    <property type="entry name" value="Acetate_prop_kin"/>
    <property type="match status" value="1"/>
</dbReference>
<dbReference type="PANTHER" id="PTHR21060">
    <property type="entry name" value="ACETATE KINASE"/>
    <property type="match status" value="1"/>
</dbReference>
<dbReference type="PROSITE" id="PS01075">
    <property type="entry name" value="ACETATE_KINASE_1"/>
    <property type="match status" value="1"/>
</dbReference>
<protein>
    <recommendedName>
        <fullName evidence="9">Acetate kinase</fullName>
        <ecNumber evidence="9">2.7.2.1</ecNumber>
    </recommendedName>
    <alternativeName>
        <fullName evidence="9">Acetokinase</fullName>
    </alternativeName>
</protein>
<dbReference type="RefSeq" id="WP_055394789.1">
    <property type="nucleotide sequence ID" value="NZ_JAMXAX010000056.1"/>
</dbReference>
<feature type="binding site" evidence="9">
    <location>
        <position position="85"/>
    </location>
    <ligand>
        <name>substrate</name>
    </ligand>
</feature>
<evidence type="ECO:0000256" key="9">
    <source>
        <dbReference type="HAMAP-Rule" id="MF_00020"/>
    </source>
</evidence>
<evidence type="ECO:0000256" key="4">
    <source>
        <dbReference type="ARBA" id="ARBA00022723"/>
    </source>
</evidence>
<dbReference type="GO" id="GO:0016301">
    <property type="term" value="F:kinase activity"/>
    <property type="evidence" value="ECO:0007669"/>
    <property type="project" value="UniProtKB-KW"/>
</dbReference>
<comment type="cofactor">
    <cofactor evidence="9">
        <name>Mg(2+)</name>
        <dbReference type="ChEBI" id="CHEBI:18420"/>
    </cofactor>
    <cofactor evidence="9">
        <name>Mn(2+)</name>
        <dbReference type="ChEBI" id="CHEBI:29035"/>
    </cofactor>
    <text evidence="9">Mg(2+). Can also accept Mn(2+).</text>
</comment>
<evidence type="ECO:0000256" key="3">
    <source>
        <dbReference type="ARBA" id="ARBA00022679"/>
    </source>
</evidence>
<feature type="binding site" evidence="9">
    <location>
        <begin position="200"/>
        <end position="204"/>
    </location>
    <ligand>
        <name>ATP</name>
        <dbReference type="ChEBI" id="CHEBI:30616"/>
    </ligand>
</feature>
<comment type="catalytic activity">
    <reaction evidence="9">
        <text>acetate + ATP = acetyl phosphate + ADP</text>
        <dbReference type="Rhea" id="RHEA:11352"/>
        <dbReference type="ChEBI" id="CHEBI:22191"/>
        <dbReference type="ChEBI" id="CHEBI:30089"/>
        <dbReference type="ChEBI" id="CHEBI:30616"/>
        <dbReference type="ChEBI" id="CHEBI:456216"/>
        <dbReference type="EC" id="2.7.2.1"/>
    </reaction>
</comment>
<dbReference type="InterPro" id="IPR023865">
    <property type="entry name" value="Aliphatic_acid_kinase_CS"/>
</dbReference>
<keyword evidence="7 9" id="KW-0067">ATP-binding</keyword>
<evidence type="ECO:0000313" key="12">
    <source>
        <dbReference type="Proteomes" id="UP001595693"/>
    </source>
</evidence>
<feature type="binding site" evidence="9">
    <location>
        <position position="7"/>
    </location>
    <ligand>
        <name>Mg(2+)</name>
        <dbReference type="ChEBI" id="CHEBI:18420"/>
    </ligand>
</feature>
<dbReference type="EMBL" id="JBHSAJ010000177">
    <property type="protein sequence ID" value="MFC3938317.1"/>
    <property type="molecule type" value="Genomic_DNA"/>
</dbReference>
<comment type="subunit">
    <text evidence="9">Homodimer.</text>
</comment>